<sequence length="85" mass="9655">LQHELQEAEYQRDLLGSRVAELNCDIQQKDCRRLAEQDEVHRTTCLGKTVSGKGSRRVSSRDETILRLMADLQAAQENLTAAQEE</sequence>
<organism evidence="1 2">
    <name type="scientific">Cirrhinus mrigala</name>
    <name type="common">Mrigala</name>
    <dbReference type="NCBI Taxonomy" id="683832"/>
    <lineage>
        <taxon>Eukaryota</taxon>
        <taxon>Metazoa</taxon>
        <taxon>Chordata</taxon>
        <taxon>Craniata</taxon>
        <taxon>Vertebrata</taxon>
        <taxon>Euteleostomi</taxon>
        <taxon>Actinopterygii</taxon>
        <taxon>Neopterygii</taxon>
        <taxon>Teleostei</taxon>
        <taxon>Ostariophysi</taxon>
        <taxon>Cypriniformes</taxon>
        <taxon>Cyprinidae</taxon>
        <taxon>Labeoninae</taxon>
        <taxon>Labeonini</taxon>
        <taxon>Cirrhinus</taxon>
    </lineage>
</organism>
<dbReference type="EMBL" id="JAMKFB020000007">
    <property type="protein sequence ID" value="KAL0187814.1"/>
    <property type="molecule type" value="Genomic_DNA"/>
</dbReference>
<dbReference type="AlphaFoldDB" id="A0ABD0QNS5"/>
<feature type="non-terminal residue" evidence="1">
    <location>
        <position position="85"/>
    </location>
</feature>
<gene>
    <name evidence="1" type="ORF">M9458_014913</name>
</gene>
<feature type="non-terminal residue" evidence="1">
    <location>
        <position position="1"/>
    </location>
</feature>
<evidence type="ECO:0000313" key="2">
    <source>
        <dbReference type="Proteomes" id="UP001529510"/>
    </source>
</evidence>
<evidence type="ECO:0000313" key="1">
    <source>
        <dbReference type="EMBL" id="KAL0187814.1"/>
    </source>
</evidence>
<dbReference type="Proteomes" id="UP001529510">
    <property type="component" value="Unassembled WGS sequence"/>
</dbReference>
<comment type="caution">
    <text evidence="1">The sequence shown here is derived from an EMBL/GenBank/DDBJ whole genome shotgun (WGS) entry which is preliminary data.</text>
</comment>
<name>A0ABD0QNS5_CIRMR</name>
<protein>
    <submittedName>
        <fullName evidence="1">Uncharacterized protein</fullName>
    </submittedName>
</protein>
<proteinExistence type="predicted"/>
<reference evidence="1 2" key="1">
    <citation type="submission" date="2024-05" db="EMBL/GenBank/DDBJ databases">
        <title>Genome sequencing and assembly of Indian major carp, Cirrhinus mrigala (Hamilton, 1822).</title>
        <authorList>
            <person name="Mohindra V."/>
            <person name="Chowdhury L.M."/>
            <person name="Lal K."/>
            <person name="Jena J.K."/>
        </authorList>
    </citation>
    <scope>NUCLEOTIDE SEQUENCE [LARGE SCALE GENOMIC DNA]</scope>
    <source>
        <strain evidence="1">CM1030</strain>
        <tissue evidence="1">Blood</tissue>
    </source>
</reference>
<keyword evidence="2" id="KW-1185">Reference proteome</keyword>
<accession>A0ABD0QNS5</accession>